<comment type="caution">
    <text evidence="2">Lacks conserved residue(s) required for the propagation of feature annotation.</text>
</comment>
<evidence type="ECO:0000259" key="4">
    <source>
        <dbReference type="PROSITE" id="PS50110"/>
    </source>
</evidence>
<protein>
    <submittedName>
        <fullName evidence="6">KDP operon transcriptional regulatory protein KdpE</fullName>
    </submittedName>
</protein>
<dbReference type="Pfam" id="PF00072">
    <property type="entry name" value="Response_reg"/>
    <property type="match status" value="1"/>
</dbReference>
<reference evidence="6 7" key="1">
    <citation type="submission" date="2020-04" db="EMBL/GenBank/DDBJ databases">
        <authorList>
            <person name="De Canck E."/>
        </authorList>
    </citation>
    <scope>NUCLEOTIDE SEQUENCE [LARGE SCALE GENOMIC DNA]</scope>
    <source>
        <strain evidence="6 7">LMG 29542</strain>
    </source>
</reference>
<dbReference type="SMART" id="SM00448">
    <property type="entry name" value="REC"/>
    <property type="match status" value="1"/>
</dbReference>
<dbReference type="SUPFAM" id="SSF52172">
    <property type="entry name" value="CheY-like"/>
    <property type="match status" value="1"/>
</dbReference>
<dbReference type="InterPro" id="IPR001789">
    <property type="entry name" value="Sig_transdc_resp-reg_receiver"/>
</dbReference>
<feature type="domain" description="OmpR/PhoB-type" evidence="5">
    <location>
        <begin position="131"/>
        <end position="230"/>
    </location>
</feature>
<dbReference type="InterPro" id="IPR039420">
    <property type="entry name" value="WalR-like"/>
</dbReference>
<gene>
    <name evidence="6" type="primary">kdpE_3</name>
    <name evidence="6" type="ORF">LMG29542_07735</name>
</gene>
<dbReference type="GO" id="GO:0005829">
    <property type="term" value="C:cytosol"/>
    <property type="evidence" value="ECO:0007669"/>
    <property type="project" value="TreeGrafter"/>
</dbReference>
<evidence type="ECO:0000259" key="5">
    <source>
        <dbReference type="PROSITE" id="PS51755"/>
    </source>
</evidence>
<keyword evidence="7" id="KW-1185">Reference proteome</keyword>
<dbReference type="SMART" id="SM00862">
    <property type="entry name" value="Trans_reg_C"/>
    <property type="match status" value="1"/>
</dbReference>
<dbReference type="Gene3D" id="3.40.50.2300">
    <property type="match status" value="1"/>
</dbReference>
<dbReference type="GO" id="GO:0000156">
    <property type="term" value="F:phosphorelay response regulator activity"/>
    <property type="evidence" value="ECO:0007669"/>
    <property type="project" value="TreeGrafter"/>
</dbReference>
<dbReference type="Proteomes" id="UP000494363">
    <property type="component" value="Unassembled WGS sequence"/>
</dbReference>
<feature type="DNA-binding region" description="OmpR/PhoB-type" evidence="3">
    <location>
        <begin position="131"/>
        <end position="230"/>
    </location>
</feature>
<keyword evidence="1 3" id="KW-0238">DNA-binding</keyword>
<name>A0A6J5F7J7_9BURK</name>
<dbReference type="GO" id="GO:0032993">
    <property type="term" value="C:protein-DNA complex"/>
    <property type="evidence" value="ECO:0007669"/>
    <property type="project" value="TreeGrafter"/>
</dbReference>
<dbReference type="AlphaFoldDB" id="A0A6J5F7J7"/>
<dbReference type="InterPro" id="IPR011006">
    <property type="entry name" value="CheY-like_superfamily"/>
</dbReference>
<dbReference type="CDD" id="cd17620">
    <property type="entry name" value="REC_OmpR_KdpE-like"/>
    <property type="match status" value="1"/>
</dbReference>
<dbReference type="EMBL" id="CADIKH010000109">
    <property type="protein sequence ID" value="CAB3774343.1"/>
    <property type="molecule type" value="Genomic_DNA"/>
</dbReference>
<dbReference type="PROSITE" id="PS51755">
    <property type="entry name" value="OMPR_PHOB"/>
    <property type="match status" value="1"/>
</dbReference>
<feature type="domain" description="Response regulatory" evidence="4">
    <location>
        <begin position="7"/>
        <end position="120"/>
    </location>
</feature>
<sequence>MTEPTTTIILIEGDQQIRRFVRRELQGEGMTVFEAESGAQGLTEAVTRKADLLIVELTLPDRDGVDVIRDVRDWSEMPIIVLSAKDAEADKVAAFNAGADDYLTKPFGVAELMARVKVHLKRRNRSGHSDSPVVHFGIATVDLATRQVTRNGKSVHLTPTEYRLLVVLVRHAGRVLSLRQLLTDVWGPGRLDHTHYLRIYMGNLRHKLERDATRPEHLVTVVGIGYGLMGAR</sequence>
<proteinExistence type="predicted"/>
<accession>A0A6J5F7J7</accession>
<dbReference type="PANTHER" id="PTHR48111">
    <property type="entry name" value="REGULATOR OF RPOS"/>
    <property type="match status" value="1"/>
</dbReference>
<dbReference type="Pfam" id="PF00486">
    <property type="entry name" value="Trans_reg_C"/>
    <property type="match status" value="1"/>
</dbReference>
<dbReference type="GO" id="GO:0000976">
    <property type="term" value="F:transcription cis-regulatory region binding"/>
    <property type="evidence" value="ECO:0007669"/>
    <property type="project" value="TreeGrafter"/>
</dbReference>
<dbReference type="Gene3D" id="1.10.10.10">
    <property type="entry name" value="Winged helix-like DNA-binding domain superfamily/Winged helix DNA-binding domain"/>
    <property type="match status" value="1"/>
</dbReference>
<evidence type="ECO:0000256" key="2">
    <source>
        <dbReference type="PROSITE-ProRule" id="PRU00169"/>
    </source>
</evidence>
<dbReference type="Gene3D" id="6.10.250.690">
    <property type="match status" value="1"/>
</dbReference>
<dbReference type="CDD" id="cd00383">
    <property type="entry name" value="trans_reg_C"/>
    <property type="match status" value="1"/>
</dbReference>
<dbReference type="InterPro" id="IPR001867">
    <property type="entry name" value="OmpR/PhoB-type_DNA-bd"/>
</dbReference>
<evidence type="ECO:0000313" key="7">
    <source>
        <dbReference type="Proteomes" id="UP000494363"/>
    </source>
</evidence>
<dbReference type="RefSeq" id="WP_175232964.1">
    <property type="nucleotide sequence ID" value="NZ_CADIKH010000109.1"/>
</dbReference>
<evidence type="ECO:0000256" key="3">
    <source>
        <dbReference type="PROSITE-ProRule" id="PRU01091"/>
    </source>
</evidence>
<dbReference type="PANTHER" id="PTHR48111:SF50">
    <property type="entry name" value="KDP OPERON TRANSCRIPTIONAL REGULATORY PROTEIN KDPE"/>
    <property type="match status" value="1"/>
</dbReference>
<organism evidence="6 7">
    <name type="scientific">Paraburkholderia humisilvae</name>
    <dbReference type="NCBI Taxonomy" id="627669"/>
    <lineage>
        <taxon>Bacteria</taxon>
        <taxon>Pseudomonadati</taxon>
        <taxon>Pseudomonadota</taxon>
        <taxon>Betaproteobacteria</taxon>
        <taxon>Burkholderiales</taxon>
        <taxon>Burkholderiaceae</taxon>
        <taxon>Paraburkholderia</taxon>
    </lineage>
</organism>
<dbReference type="PROSITE" id="PS50110">
    <property type="entry name" value="RESPONSE_REGULATORY"/>
    <property type="match status" value="1"/>
</dbReference>
<dbReference type="GO" id="GO:0006355">
    <property type="term" value="P:regulation of DNA-templated transcription"/>
    <property type="evidence" value="ECO:0007669"/>
    <property type="project" value="InterPro"/>
</dbReference>
<dbReference type="InterPro" id="IPR036388">
    <property type="entry name" value="WH-like_DNA-bd_sf"/>
</dbReference>
<evidence type="ECO:0000256" key="1">
    <source>
        <dbReference type="ARBA" id="ARBA00023125"/>
    </source>
</evidence>
<evidence type="ECO:0000313" key="6">
    <source>
        <dbReference type="EMBL" id="CAB3774343.1"/>
    </source>
</evidence>